<protein>
    <recommendedName>
        <fullName evidence="4">Hydrolase</fullName>
    </recommendedName>
</protein>
<dbReference type="AlphaFoldDB" id="A0A9P4WQ94"/>
<feature type="signal peptide" evidence="1">
    <location>
        <begin position="1"/>
        <end position="18"/>
    </location>
</feature>
<keyword evidence="1" id="KW-0732">Signal</keyword>
<proteinExistence type="predicted"/>
<name>A0A9P4WQ94_9PLEO</name>
<evidence type="ECO:0000313" key="2">
    <source>
        <dbReference type="EMBL" id="KAF3038540.1"/>
    </source>
</evidence>
<accession>A0A9P4WQ94</accession>
<sequence length="197" mass="21718">MQLTYQGLALLLASVAVAAPTSSLHGGELVAREDRRGSYTVSGLGSRKQAILKAGGNTLDIAIAMLETEGMQTNYAYGDNKSYDAANFGLFKQNWGVLRVCASRAGFKGQPQSNWNNGAKLNSDTYADVASRWDCQNYYGYDKWMAGHRNGATGLSNPYTDDINRYKSAIKWIQSQIDSNSKYKSDDTRFWVDVTPI</sequence>
<dbReference type="InterPro" id="IPR049168">
    <property type="entry name" value="Glyco_hydro_134"/>
</dbReference>
<dbReference type="Proteomes" id="UP000758155">
    <property type="component" value="Unassembled WGS sequence"/>
</dbReference>
<organism evidence="2 3">
    <name type="scientific">Didymella heteroderae</name>
    <dbReference type="NCBI Taxonomy" id="1769908"/>
    <lineage>
        <taxon>Eukaryota</taxon>
        <taxon>Fungi</taxon>
        <taxon>Dikarya</taxon>
        <taxon>Ascomycota</taxon>
        <taxon>Pezizomycotina</taxon>
        <taxon>Dothideomycetes</taxon>
        <taxon>Pleosporomycetidae</taxon>
        <taxon>Pleosporales</taxon>
        <taxon>Pleosporineae</taxon>
        <taxon>Didymellaceae</taxon>
        <taxon>Didymella</taxon>
    </lineage>
</organism>
<keyword evidence="3" id="KW-1185">Reference proteome</keyword>
<dbReference type="Pfam" id="PF21087">
    <property type="entry name" value="Glyco_hydro_134"/>
    <property type="match status" value="1"/>
</dbReference>
<dbReference type="OrthoDB" id="2888121at2759"/>
<evidence type="ECO:0000256" key="1">
    <source>
        <dbReference type="SAM" id="SignalP"/>
    </source>
</evidence>
<feature type="chain" id="PRO_5040281039" description="Hydrolase" evidence="1">
    <location>
        <begin position="19"/>
        <end position="197"/>
    </location>
</feature>
<comment type="caution">
    <text evidence="2">The sequence shown here is derived from an EMBL/GenBank/DDBJ whole genome shotgun (WGS) entry which is preliminary data.</text>
</comment>
<evidence type="ECO:0008006" key="4">
    <source>
        <dbReference type="Google" id="ProtNLM"/>
    </source>
</evidence>
<reference evidence="2" key="1">
    <citation type="submission" date="2019-04" db="EMBL/GenBank/DDBJ databases">
        <title>Sequencing of skin fungus with MAO and IRED activity.</title>
        <authorList>
            <person name="Marsaioli A.J."/>
            <person name="Bonatto J.M.C."/>
            <person name="Reis Junior O."/>
        </authorList>
    </citation>
    <scope>NUCLEOTIDE SEQUENCE</scope>
    <source>
        <strain evidence="2">28M1</strain>
    </source>
</reference>
<evidence type="ECO:0000313" key="3">
    <source>
        <dbReference type="Proteomes" id="UP000758155"/>
    </source>
</evidence>
<dbReference type="EMBL" id="SWKV01000036">
    <property type="protein sequence ID" value="KAF3038540.1"/>
    <property type="molecule type" value="Genomic_DNA"/>
</dbReference>
<gene>
    <name evidence="2" type="ORF">E8E12_008412</name>
</gene>